<accession>A0A919MFY3</accession>
<keyword evidence="2" id="KW-1133">Transmembrane helix</keyword>
<dbReference type="Proteomes" id="UP000619479">
    <property type="component" value="Unassembled WGS sequence"/>
</dbReference>
<protein>
    <submittedName>
        <fullName evidence="3">Uncharacterized protein</fullName>
    </submittedName>
</protein>
<evidence type="ECO:0000256" key="2">
    <source>
        <dbReference type="SAM" id="Phobius"/>
    </source>
</evidence>
<evidence type="ECO:0000313" key="3">
    <source>
        <dbReference type="EMBL" id="GID69681.1"/>
    </source>
</evidence>
<feature type="transmembrane region" description="Helical" evidence="2">
    <location>
        <begin position="95"/>
        <end position="116"/>
    </location>
</feature>
<feature type="compositionally biased region" description="Pro residues" evidence="1">
    <location>
        <begin position="27"/>
        <end position="36"/>
    </location>
</feature>
<feature type="region of interest" description="Disordered" evidence="1">
    <location>
        <begin position="21"/>
        <end position="86"/>
    </location>
</feature>
<sequence length="353" mass="36533">MCPEETRVEPVGSEEARLRIARYLESPPQPATPPRPGIQLPDIADYWPDAPHRQRAPGRPGPVPSGPMPHGSGPHGSEPLPMREQPARRWRHRPVVVTGVLALAVIGGSVVLARPLTDADVRRESRPLPVVPAESAQVVIPLEPSPAPSGSPSPVFTTTPVKASPTTAPAPVQGGFELVTGVTDLVVRTADLDGDEFRVSGPGAGTFSGGVLRLSAKPDGGTGPVEVRLSDARVWQLRIGAGTRSVTLDLGGGTVSRIDLDGGAERIDITLGRLTRTVPIRMAGGVSTWRIRTATKIPARVQVGNGAGDVVLYGKHSGGTGAGTTLRSGDLDDAPGLDVTAAGGLGTLEITAN</sequence>
<proteinExistence type="predicted"/>
<feature type="compositionally biased region" description="Low complexity" evidence="1">
    <location>
        <begin position="68"/>
        <end position="80"/>
    </location>
</feature>
<evidence type="ECO:0000256" key="1">
    <source>
        <dbReference type="SAM" id="MobiDB-lite"/>
    </source>
</evidence>
<dbReference type="EMBL" id="BOMH01000066">
    <property type="protein sequence ID" value="GID69681.1"/>
    <property type="molecule type" value="Genomic_DNA"/>
</dbReference>
<comment type="caution">
    <text evidence="3">The sequence shown here is derived from an EMBL/GenBank/DDBJ whole genome shotgun (WGS) entry which is preliminary data.</text>
</comment>
<dbReference type="AlphaFoldDB" id="A0A919MFY3"/>
<name>A0A919MFY3_9ACTN</name>
<keyword evidence="2" id="KW-0472">Membrane</keyword>
<keyword evidence="2" id="KW-0812">Transmembrane</keyword>
<reference evidence="3" key="1">
    <citation type="submission" date="2021-01" db="EMBL/GenBank/DDBJ databases">
        <title>Whole genome shotgun sequence of Actinoplanes cyaneus NBRC 14990.</title>
        <authorList>
            <person name="Komaki H."/>
            <person name="Tamura T."/>
        </authorList>
    </citation>
    <scope>NUCLEOTIDE SEQUENCE</scope>
    <source>
        <strain evidence="3">NBRC 14990</strain>
    </source>
</reference>
<evidence type="ECO:0000313" key="4">
    <source>
        <dbReference type="Proteomes" id="UP000619479"/>
    </source>
</evidence>
<organism evidence="3 4">
    <name type="scientific">Actinoplanes cyaneus</name>
    <dbReference type="NCBI Taxonomy" id="52696"/>
    <lineage>
        <taxon>Bacteria</taxon>
        <taxon>Bacillati</taxon>
        <taxon>Actinomycetota</taxon>
        <taxon>Actinomycetes</taxon>
        <taxon>Micromonosporales</taxon>
        <taxon>Micromonosporaceae</taxon>
        <taxon>Actinoplanes</taxon>
    </lineage>
</organism>
<keyword evidence="4" id="KW-1185">Reference proteome</keyword>
<gene>
    <name evidence="3" type="ORF">Acy02nite_75620</name>
</gene>